<dbReference type="RefSeq" id="XP_045544837.1">
    <property type="nucleotide sequence ID" value="XM_045688881.1"/>
</dbReference>
<evidence type="ECO:0000256" key="2">
    <source>
        <dbReference type="ARBA" id="ARBA00022741"/>
    </source>
</evidence>
<dbReference type="GeneID" id="123725102"/>
<feature type="domain" description="AIG1-type G" evidence="4">
    <location>
        <begin position="150"/>
        <end position="284"/>
    </location>
</feature>
<dbReference type="SUPFAM" id="SSF52540">
    <property type="entry name" value="P-loop containing nucleoside triphosphate hydrolases"/>
    <property type="match status" value="1"/>
</dbReference>
<evidence type="ECO:0000256" key="1">
    <source>
        <dbReference type="ARBA" id="ARBA00008535"/>
    </source>
</evidence>
<accession>A0ABM3CE68</accession>
<dbReference type="PANTHER" id="PTHR10903:SF107">
    <property type="entry name" value="GTPASE IMAP FAMILY MEMBER 4-LIKE-RELATED"/>
    <property type="match status" value="1"/>
</dbReference>
<dbReference type="PANTHER" id="PTHR10903">
    <property type="entry name" value="GTPASE, IMAP FAMILY MEMBER-RELATED"/>
    <property type="match status" value="1"/>
</dbReference>
<keyword evidence="2" id="KW-0547">Nucleotide-binding</keyword>
<dbReference type="PROSITE" id="PS51720">
    <property type="entry name" value="G_AIG1"/>
    <property type="match status" value="1"/>
</dbReference>
<dbReference type="InterPro" id="IPR006703">
    <property type="entry name" value="G_AIG1"/>
</dbReference>
<organism evidence="5 6">
    <name type="scientific">Salmo salar</name>
    <name type="common">Atlantic salmon</name>
    <dbReference type="NCBI Taxonomy" id="8030"/>
    <lineage>
        <taxon>Eukaryota</taxon>
        <taxon>Metazoa</taxon>
        <taxon>Chordata</taxon>
        <taxon>Craniata</taxon>
        <taxon>Vertebrata</taxon>
        <taxon>Euteleostomi</taxon>
        <taxon>Actinopterygii</taxon>
        <taxon>Neopterygii</taxon>
        <taxon>Teleostei</taxon>
        <taxon>Protacanthopterygii</taxon>
        <taxon>Salmoniformes</taxon>
        <taxon>Salmonidae</taxon>
        <taxon>Salmoninae</taxon>
        <taxon>Salmo</taxon>
    </lineage>
</organism>
<proteinExistence type="inferred from homology"/>
<reference evidence="6" key="1">
    <citation type="submission" date="2025-08" db="UniProtKB">
        <authorList>
            <consortium name="RefSeq"/>
        </authorList>
    </citation>
    <scope>IDENTIFICATION</scope>
</reference>
<keyword evidence="3" id="KW-0342">GTP-binding</keyword>
<evidence type="ECO:0000256" key="3">
    <source>
        <dbReference type="ARBA" id="ARBA00023134"/>
    </source>
</evidence>
<gene>
    <name evidence="6" type="primary">LOC123725102</name>
</gene>
<keyword evidence="5" id="KW-1185">Reference proteome</keyword>
<name>A0ABM3CE68_SALSA</name>
<dbReference type="Proteomes" id="UP001652741">
    <property type="component" value="Chromosome ssa11"/>
</dbReference>
<protein>
    <submittedName>
        <fullName evidence="6">GTPase IMAP family member 8-like</fullName>
    </submittedName>
</protein>
<dbReference type="Gene3D" id="3.40.50.300">
    <property type="entry name" value="P-loop containing nucleotide triphosphate hydrolases"/>
    <property type="match status" value="2"/>
</dbReference>
<evidence type="ECO:0000313" key="6">
    <source>
        <dbReference type="RefSeq" id="XP_045544837.1"/>
    </source>
</evidence>
<evidence type="ECO:0000313" key="5">
    <source>
        <dbReference type="Proteomes" id="UP001652741"/>
    </source>
</evidence>
<sequence length="284" mass="32168">MEEKSESNYEREASRKSVEEHLELLSERVWGYTIVLFTCGEGLGDTTTIEQHIENEGKALQWLIENRGSRYYVFDSKGKATDTEVPELLEKIEEMVAGNNGSHFEVEGAVLQNTEEKRRGVVERSEERRLKTQKERKKLNALLKEETHILTKLRILLLGWVFVGKSAAGNAILNKFEAGRKTVKSTQQSGKVGGRQVTVMDTPGWWKFFPAEFTSPSVKSEILKGVSLCCPFPNAVLLMIPVDTTFTEEQRKVTQDNMKLLGEGVWRHTIVVFTLGGMSGRHNY</sequence>
<dbReference type="Pfam" id="PF04548">
    <property type="entry name" value="AIG1"/>
    <property type="match status" value="2"/>
</dbReference>
<dbReference type="InterPro" id="IPR045058">
    <property type="entry name" value="GIMA/IAN/Toc"/>
</dbReference>
<evidence type="ECO:0000259" key="4">
    <source>
        <dbReference type="PROSITE" id="PS51720"/>
    </source>
</evidence>
<comment type="similarity">
    <text evidence="1">Belongs to the TRAFAC class TrmE-Era-EngA-EngB-Septin-like GTPase superfamily. AIG1/Toc34/Toc159-like paraseptin GTPase family. IAN subfamily.</text>
</comment>
<dbReference type="InterPro" id="IPR027417">
    <property type="entry name" value="P-loop_NTPase"/>
</dbReference>